<evidence type="ECO:0000313" key="1">
    <source>
        <dbReference type="EMBL" id="CAI9602218.1"/>
    </source>
</evidence>
<accession>A0ABN9FYN3</accession>
<proteinExistence type="predicted"/>
<dbReference type="EMBL" id="CATNWA010017659">
    <property type="protein sequence ID" value="CAI9602218.1"/>
    <property type="molecule type" value="Genomic_DNA"/>
</dbReference>
<name>A0ABN9FYN3_9NEOB</name>
<reference evidence="1" key="1">
    <citation type="submission" date="2023-05" db="EMBL/GenBank/DDBJ databases">
        <authorList>
            <person name="Stuckert A."/>
        </authorList>
    </citation>
    <scope>NUCLEOTIDE SEQUENCE</scope>
</reference>
<dbReference type="InterPro" id="IPR013783">
    <property type="entry name" value="Ig-like_fold"/>
</dbReference>
<dbReference type="Proteomes" id="UP001162483">
    <property type="component" value="Unassembled WGS sequence"/>
</dbReference>
<sequence>MTFKKERYPSQSQQMKTESFVITVKNVSMTPSDGHNVICRVDSMGRRRQNGTVLIVSRPPNEAQNFSCETNDLQRLHCTWKSGPLYNFYGHLAVKYILHERLSGRSASCSRENCTWPIVRNQ</sequence>
<comment type="caution">
    <text evidence="1">The sequence shown here is derived from an EMBL/GenBank/DDBJ whole genome shotgun (WGS) entry which is preliminary data.</text>
</comment>
<evidence type="ECO:0000313" key="2">
    <source>
        <dbReference type="Proteomes" id="UP001162483"/>
    </source>
</evidence>
<gene>
    <name evidence="1" type="ORF">SPARVUS_LOCUS13098173</name>
</gene>
<keyword evidence="2" id="KW-1185">Reference proteome</keyword>
<dbReference type="InterPro" id="IPR036116">
    <property type="entry name" value="FN3_sf"/>
</dbReference>
<feature type="non-terminal residue" evidence="1">
    <location>
        <position position="122"/>
    </location>
</feature>
<dbReference type="Pfam" id="PF25552">
    <property type="entry name" value="LIFR_D4"/>
    <property type="match status" value="1"/>
</dbReference>
<protein>
    <submittedName>
        <fullName evidence="1">Uncharacterized protein</fullName>
    </submittedName>
</protein>
<dbReference type="Gene3D" id="2.60.40.10">
    <property type="entry name" value="Immunoglobulins"/>
    <property type="match status" value="2"/>
</dbReference>
<organism evidence="1 2">
    <name type="scientific">Staurois parvus</name>
    <dbReference type="NCBI Taxonomy" id="386267"/>
    <lineage>
        <taxon>Eukaryota</taxon>
        <taxon>Metazoa</taxon>
        <taxon>Chordata</taxon>
        <taxon>Craniata</taxon>
        <taxon>Vertebrata</taxon>
        <taxon>Euteleostomi</taxon>
        <taxon>Amphibia</taxon>
        <taxon>Batrachia</taxon>
        <taxon>Anura</taxon>
        <taxon>Neobatrachia</taxon>
        <taxon>Ranoidea</taxon>
        <taxon>Ranidae</taxon>
        <taxon>Staurois</taxon>
    </lineage>
</organism>
<dbReference type="SUPFAM" id="SSF49265">
    <property type="entry name" value="Fibronectin type III"/>
    <property type="match status" value="1"/>
</dbReference>